<accession>A0A4V3S9N0</accession>
<dbReference type="AlphaFoldDB" id="A0A4V3S9N0"/>
<comment type="caution">
    <text evidence="2">The sequence shown here is derived from an EMBL/GenBank/DDBJ whole genome shotgun (WGS) entry which is preliminary data.</text>
</comment>
<gene>
    <name evidence="2" type="ORF">DBV15_04443</name>
</gene>
<dbReference type="EMBL" id="QBLH01003069">
    <property type="protein sequence ID" value="TGZ45714.1"/>
    <property type="molecule type" value="Genomic_DNA"/>
</dbReference>
<evidence type="ECO:0000256" key="1">
    <source>
        <dbReference type="SAM" id="MobiDB-lite"/>
    </source>
</evidence>
<feature type="region of interest" description="Disordered" evidence="1">
    <location>
        <begin position="1"/>
        <end position="37"/>
    </location>
</feature>
<proteinExistence type="predicted"/>
<dbReference type="Proteomes" id="UP000310200">
    <property type="component" value="Unassembled WGS sequence"/>
</dbReference>
<name>A0A4V3S9N0_9HYME</name>
<feature type="compositionally biased region" description="Polar residues" evidence="1">
    <location>
        <begin position="7"/>
        <end position="16"/>
    </location>
</feature>
<protein>
    <submittedName>
        <fullName evidence="2">Uncharacterized protein</fullName>
    </submittedName>
</protein>
<organism evidence="2 3">
    <name type="scientific">Temnothorax longispinosus</name>
    <dbReference type="NCBI Taxonomy" id="300112"/>
    <lineage>
        <taxon>Eukaryota</taxon>
        <taxon>Metazoa</taxon>
        <taxon>Ecdysozoa</taxon>
        <taxon>Arthropoda</taxon>
        <taxon>Hexapoda</taxon>
        <taxon>Insecta</taxon>
        <taxon>Pterygota</taxon>
        <taxon>Neoptera</taxon>
        <taxon>Endopterygota</taxon>
        <taxon>Hymenoptera</taxon>
        <taxon>Apocrita</taxon>
        <taxon>Aculeata</taxon>
        <taxon>Formicoidea</taxon>
        <taxon>Formicidae</taxon>
        <taxon>Myrmicinae</taxon>
        <taxon>Temnothorax</taxon>
    </lineage>
</organism>
<evidence type="ECO:0000313" key="3">
    <source>
        <dbReference type="Proteomes" id="UP000310200"/>
    </source>
</evidence>
<sequence length="137" mass="15737">MSDSEDSVVSQNGSEKSATHDDTIETMPTRQNGDKPEEFEKLLQSMIAIIHSASEEEEQVEEEDNVNEKKIVGRPVSIDSTNEVVLYHFINKKTFEVDILRRTNQFSQQPNVRKISTDKTFRFQSLARFGADSRRRS</sequence>
<reference evidence="2 3" key="1">
    <citation type="journal article" date="2019" name="Philos. Trans. R. Soc. Lond., B, Biol. Sci.">
        <title>Ant behaviour and brain gene expression of defending hosts depend on the ecological success of the intruding social parasite.</title>
        <authorList>
            <person name="Kaur R."/>
            <person name="Stoldt M."/>
            <person name="Jongepier E."/>
            <person name="Feldmeyer B."/>
            <person name="Menzel F."/>
            <person name="Bornberg-Bauer E."/>
            <person name="Foitzik S."/>
        </authorList>
    </citation>
    <scope>NUCLEOTIDE SEQUENCE [LARGE SCALE GENOMIC DNA]</scope>
    <source>
        <tissue evidence="2">Whole body</tissue>
    </source>
</reference>
<keyword evidence="3" id="KW-1185">Reference proteome</keyword>
<evidence type="ECO:0000313" key="2">
    <source>
        <dbReference type="EMBL" id="TGZ45714.1"/>
    </source>
</evidence>